<evidence type="ECO:0000313" key="1">
    <source>
        <dbReference type="EMBL" id="KAJ3011709.1"/>
    </source>
</evidence>
<dbReference type="EMBL" id="JANSHE010000375">
    <property type="protein sequence ID" value="KAJ3011709.1"/>
    <property type="molecule type" value="Genomic_DNA"/>
</dbReference>
<proteinExistence type="predicted"/>
<name>A0ACC1Q775_9APHY</name>
<comment type="caution">
    <text evidence="1">The sequence shown here is derived from an EMBL/GenBank/DDBJ whole genome shotgun (WGS) entry which is preliminary data.</text>
</comment>
<evidence type="ECO:0000313" key="2">
    <source>
        <dbReference type="Proteomes" id="UP001144978"/>
    </source>
</evidence>
<organism evidence="1 2">
    <name type="scientific">Trametes sanguinea</name>
    <dbReference type="NCBI Taxonomy" id="158606"/>
    <lineage>
        <taxon>Eukaryota</taxon>
        <taxon>Fungi</taxon>
        <taxon>Dikarya</taxon>
        <taxon>Basidiomycota</taxon>
        <taxon>Agaricomycotina</taxon>
        <taxon>Agaricomycetes</taxon>
        <taxon>Polyporales</taxon>
        <taxon>Polyporaceae</taxon>
        <taxon>Trametes</taxon>
    </lineage>
</organism>
<reference evidence="1" key="1">
    <citation type="submission" date="2022-08" db="EMBL/GenBank/DDBJ databases">
        <title>Genome Sequence of Pycnoporus sanguineus.</title>
        <authorList>
            <person name="Buettner E."/>
        </authorList>
    </citation>
    <scope>NUCLEOTIDE SEQUENCE</scope>
    <source>
        <strain evidence="1">CG-C14</strain>
    </source>
</reference>
<sequence>MRMKERTWASTRDATRCCGLFVEDVIGGKGKFADFGGRLFEVQSLSCFCDDCTLLTTGRTGSRTSTAAAMTKYILVSGGVVSGIGKGVIASSTGLLLKTTGLKVTAIKIDPYMNIDAGTMRPQEHGEVYVLNDGGEVDLDLGNYERYLNVTLSRDNNITTGKIYREVIEKERRGDYLGKTVQIVPHVTNAIQDWIERVSKIPVDETGEEPDVCIVELGGTVGDIESAPFVLPNHPVLPYPSCYISGSPEEQTTSDYLLRIFRASIPHMPKTAARFGQELPIGTSTYDFEARRDRASNATTRQDPGVQDYREKTRAQDVSLPGEHG</sequence>
<gene>
    <name evidence="1" type="ORF">NUW54_g2081</name>
</gene>
<accession>A0ACC1Q775</accession>
<keyword evidence="2" id="KW-1185">Reference proteome</keyword>
<protein>
    <submittedName>
        <fullName evidence="1">Uncharacterized protein</fullName>
    </submittedName>
</protein>
<dbReference type="Proteomes" id="UP001144978">
    <property type="component" value="Unassembled WGS sequence"/>
</dbReference>